<dbReference type="NCBIfam" id="TIGR02983">
    <property type="entry name" value="SigE-fam_strep"/>
    <property type="match status" value="1"/>
</dbReference>
<evidence type="ECO:0000259" key="8">
    <source>
        <dbReference type="Pfam" id="PF08281"/>
    </source>
</evidence>
<feature type="domain" description="RNA polymerase sigma-70 region 2" evidence="7">
    <location>
        <begin position="47"/>
        <end position="112"/>
    </location>
</feature>
<comment type="similarity">
    <text evidence="1">Belongs to the sigma-70 factor family. ECF subfamily.</text>
</comment>
<protein>
    <submittedName>
        <fullName evidence="9">SigE family RNA polymerase sigma factor</fullName>
    </submittedName>
</protein>
<feature type="compositionally biased region" description="Basic and acidic residues" evidence="6">
    <location>
        <begin position="24"/>
        <end position="35"/>
    </location>
</feature>
<dbReference type="Pfam" id="PF08281">
    <property type="entry name" value="Sigma70_r4_2"/>
    <property type="match status" value="1"/>
</dbReference>
<dbReference type="GO" id="GO:0016987">
    <property type="term" value="F:sigma factor activity"/>
    <property type="evidence" value="ECO:0007669"/>
    <property type="project" value="UniProtKB-KW"/>
</dbReference>
<dbReference type="InterPro" id="IPR007627">
    <property type="entry name" value="RNA_pol_sigma70_r2"/>
</dbReference>
<keyword evidence="2" id="KW-0805">Transcription regulation</keyword>
<name>A0A7J5DWA1_NOCSI</name>
<dbReference type="PANTHER" id="PTHR43133">
    <property type="entry name" value="RNA POLYMERASE ECF-TYPE SIGMA FACTO"/>
    <property type="match status" value="1"/>
</dbReference>
<feature type="region of interest" description="Disordered" evidence="6">
    <location>
        <begin position="1"/>
        <end position="37"/>
    </location>
</feature>
<dbReference type="InterPro" id="IPR013324">
    <property type="entry name" value="RNA_pol_sigma_r3/r4-like"/>
</dbReference>
<evidence type="ECO:0000256" key="6">
    <source>
        <dbReference type="SAM" id="MobiDB-lite"/>
    </source>
</evidence>
<accession>A0A7J5DWA1</accession>
<dbReference type="GO" id="GO:0003677">
    <property type="term" value="F:DNA binding"/>
    <property type="evidence" value="ECO:0007669"/>
    <property type="project" value="UniProtKB-KW"/>
</dbReference>
<keyword evidence="4" id="KW-0238">DNA-binding</keyword>
<evidence type="ECO:0000256" key="4">
    <source>
        <dbReference type="ARBA" id="ARBA00023125"/>
    </source>
</evidence>
<keyword evidence="5" id="KW-0804">Transcription</keyword>
<comment type="caution">
    <text evidence="9">The sequence shown here is derived from an EMBL/GenBank/DDBJ whole genome shotgun (WGS) entry which is preliminary data.</text>
</comment>
<dbReference type="InterPro" id="IPR013325">
    <property type="entry name" value="RNA_pol_sigma_r2"/>
</dbReference>
<evidence type="ECO:0000256" key="1">
    <source>
        <dbReference type="ARBA" id="ARBA00010641"/>
    </source>
</evidence>
<evidence type="ECO:0000259" key="7">
    <source>
        <dbReference type="Pfam" id="PF04542"/>
    </source>
</evidence>
<evidence type="ECO:0000256" key="2">
    <source>
        <dbReference type="ARBA" id="ARBA00023015"/>
    </source>
</evidence>
<organism evidence="9 10">
    <name type="scientific">Nocardioides simplex</name>
    <name type="common">Arthrobacter simplex</name>
    <dbReference type="NCBI Taxonomy" id="2045"/>
    <lineage>
        <taxon>Bacteria</taxon>
        <taxon>Bacillati</taxon>
        <taxon>Actinomycetota</taxon>
        <taxon>Actinomycetes</taxon>
        <taxon>Propionibacteriales</taxon>
        <taxon>Nocardioidaceae</taxon>
        <taxon>Pimelobacter</taxon>
    </lineage>
</organism>
<proteinExistence type="inferred from homology"/>
<dbReference type="Pfam" id="PF04542">
    <property type="entry name" value="Sigma70_r2"/>
    <property type="match status" value="1"/>
</dbReference>
<dbReference type="InterPro" id="IPR013249">
    <property type="entry name" value="RNA_pol_sigma70_r4_t2"/>
</dbReference>
<dbReference type="EMBL" id="WBVM01000002">
    <property type="protein sequence ID" value="KAB2809608.1"/>
    <property type="molecule type" value="Genomic_DNA"/>
</dbReference>
<dbReference type="SUPFAM" id="SSF88659">
    <property type="entry name" value="Sigma3 and sigma4 domains of RNA polymerase sigma factors"/>
    <property type="match status" value="1"/>
</dbReference>
<dbReference type="RefSeq" id="WP_151581774.1">
    <property type="nucleotide sequence ID" value="NZ_WBVM01000002.1"/>
</dbReference>
<evidence type="ECO:0000313" key="9">
    <source>
        <dbReference type="EMBL" id="KAB2809608.1"/>
    </source>
</evidence>
<dbReference type="InterPro" id="IPR014284">
    <property type="entry name" value="RNA_pol_sigma-70_dom"/>
</dbReference>
<dbReference type="GO" id="GO:0006352">
    <property type="term" value="P:DNA-templated transcription initiation"/>
    <property type="evidence" value="ECO:0007669"/>
    <property type="project" value="InterPro"/>
</dbReference>
<sequence length="214" mass="23425">MAEQADCSRSLATETAGAASEGRGGSDHGRRRDAETASPPAFDAWVAARGPALLRLAYVLTGNAADAEDAVQDALSRALPRWDRIVRADDLDAYVRRMVVNAHTSWWRRFRRRESPSAFVATGETVPGPGEGDGPEHDERRAVWAACQALPEAQRTAVVLRYYEQLDYAEIAALTGVREGTVRSRVSRGLAALRTHFVDHDGRGERGERGERDA</sequence>
<dbReference type="AlphaFoldDB" id="A0A7J5DWA1"/>
<gene>
    <name evidence="9" type="ORF">F9L07_21645</name>
</gene>
<dbReference type="SUPFAM" id="SSF88946">
    <property type="entry name" value="Sigma2 domain of RNA polymerase sigma factors"/>
    <property type="match status" value="1"/>
</dbReference>
<dbReference type="Gene3D" id="1.10.1740.10">
    <property type="match status" value="1"/>
</dbReference>
<dbReference type="Proteomes" id="UP000449906">
    <property type="component" value="Unassembled WGS sequence"/>
</dbReference>
<evidence type="ECO:0000256" key="3">
    <source>
        <dbReference type="ARBA" id="ARBA00023082"/>
    </source>
</evidence>
<dbReference type="NCBIfam" id="TIGR02937">
    <property type="entry name" value="sigma70-ECF"/>
    <property type="match status" value="1"/>
</dbReference>
<dbReference type="Gene3D" id="1.10.10.10">
    <property type="entry name" value="Winged helix-like DNA-binding domain superfamily/Winged helix DNA-binding domain"/>
    <property type="match status" value="1"/>
</dbReference>
<dbReference type="CDD" id="cd06171">
    <property type="entry name" value="Sigma70_r4"/>
    <property type="match status" value="1"/>
</dbReference>
<feature type="domain" description="RNA polymerase sigma factor 70 region 4 type 2" evidence="8">
    <location>
        <begin position="141"/>
        <end position="193"/>
    </location>
</feature>
<evidence type="ECO:0000313" key="10">
    <source>
        <dbReference type="Proteomes" id="UP000449906"/>
    </source>
</evidence>
<dbReference type="PANTHER" id="PTHR43133:SF50">
    <property type="entry name" value="ECF RNA POLYMERASE SIGMA FACTOR SIGM"/>
    <property type="match status" value="1"/>
</dbReference>
<keyword evidence="3" id="KW-0731">Sigma factor</keyword>
<reference evidence="9 10" key="1">
    <citation type="submission" date="2019-09" db="EMBL/GenBank/DDBJ databases">
        <title>Pimelobacter sp. isolated from Paulinella.</title>
        <authorList>
            <person name="Jeong S.E."/>
        </authorList>
    </citation>
    <scope>NUCLEOTIDE SEQUENCE [LARGE SCALE GENOMIC DNA]</scope>
    <source>
        <strain evidence="9 10">Pch-N</strain>
    </source>
</reference>
<dbReference type="InterPro" id="IPR036388">
    <property type="entry name" value="WH-like_DNA-bd_sf"/>
</dbReference>
<evidence type="ECO:0000256" key="5">
    <source>
        <dbReference type="ARBA" id="ARBA00023163"/>
    </source>
</evidence>
<dbReference type="InterPro" id="IPR039425">
    <property type="entry name" value="RNA_pol_sigma-70-like"/>
</dbReference>
<dbReference type="InterPro" id="IPR014325">
    <property type="entry name" value="RNA_pol_sigma-E_actinobac"/>
</dbReference>